<dbReference type="EMBL" id="PDEQ01000009">
    <property type="protein sequence ID" value="PEN11411.1"/>
    <property type="molecule type" value="Genomic_DNA"/>
</dbReference>
<gene>
    <name evidence="2" type="ORF">CRI94_15350</name>
</gene>
<proteinExistence type="predicted"/>
<feature type="compositionally biased region" description="Basic and acidic residues" evidence="1">
    <location>
        <begin position="1"/>
        <end position="11"/>
    </location>
</feature>
<reference evidence="2 3" key="1">
    <citation type="submission" date="2017-10" db="EMBL/GenBank/DDBJ databases">
        <title>Draft genome of Longibacter Salinarum.</title>
        <authorList>
            <person name="Goh K.M."/>
            <person name="Shamsir M.S."/>
            <person name="Lim S.W."/>
        </authorList>
    </citation>
    <scope>NUCLEOTIDE SEQUENCE [LARGE SCALE GENOMIC DNA]</scope>
    <source>
        <strain evidence="2 3">KCTC 52045</strain>
    </source>
</reference>
<protein>
    <submittedName>
        <fullName evidence="2">Uncharacterized protein</fullName>
    </submittedName>
</protein>
<evidence type="ECO:0000313" key="3">
    <source>
        <dbReference type="Proteomes" id="UP000220102"/>
    </source>
</evidence>
<sequence length="134" mass="14849">MGIFGSRDKDPLLQNDPLAEPSDVAATSEDERNTETTRSTDSLFSEYHEPDNTAVDSASPEPKPLSAGDPPRYFWDGNLRVIVCSTEAAANGQLGDVNAALDRGWHLHRVEVRHRPRSSRESRFLTFILAQSDP</sequence>
<evidence type="ECO:0000313" key="2">
    <source>
        <dbReference type="EMBL" id="PEN11411.1"/>
    </source>
</evidence>
<organism evidence="2 3">
    <name type="scientific">Longibacter salinarum</name>
    <dbReference type="NCBI Taxonomy" id="1850348"/>
    <lineage>
        <taxon>Bacteria</taxon>
        <taxon>Pseudomonadati</taxon>
        <taxon>Rhodothermota</taxon>
        <taxon>Rhodothermia</taxon>
        <taxon>Rhodothermales</taxon>
        <taxon>Salisaetaceae</taxon>
        <taxon>Longibacter</taxon>
    </lineage>
</organism>
<evidence type="ECO:0000256" key="1">
    <source>
        <dbReference type="SAM" id="MobiDB-lite"/>
    </source>
</evidence>
<dbReference type="AlphaFoldDB" id="A0A2A8CV43"/>
<keyword evidence="3" id="KW-1185">Reference proteome</keyword>
<comment type="caution">
    <text evidence="2">The sequence shown here is derived from an EMBL/GenBank/DDBJ whole genome shotgun (WGS) entry which is preliminary data.</text>
</comment>
<name>A0A2A8CV43_9BACT</name>
<dbReference type="Proteomes" id="UP000220102">
    <property type="component" value="Unassembled WGS sequence"/>
</dbReference>
<accession>A0A2A8CV43</accession>
<feature type="region of interest" description="Disordered" evidence="1">
    <location>
        <begin position="1"/>
        <end position="70"/>
    </location>
</feature>